<dbReference type="eggNOG" id="COG1337">
    <property type="taxonomic scope" value="Bacteria"/>
</dbReference>
<evidence type="ECO:0000256" key="1">
    <source>
        <dbReference type="ARBA" id="ARBA00023118"/>
    </source>
</evidence>
<dbReference type="PANTHER" id="PTHR35579">
    <property type="entry name" value="CRISPR SYSTEM CMS ENDORIBONUCLEASE CSM3"/>
    <property type="match status" value="1"/>
</dbReference>
<dbReference type="RefSeq" id="WP_012302873.1">
    <property type="nucleotide sequence ID" value="NC_010424.1"/>
</dbReference>
<dbReference type="STRING" id="477974.Daud_1798"/>
<accession>B1I5I6</accession>
<dbReference type="HOGENOM" id="CLU_069100_0_0_9"/>
<keyword evidence="1" id="KW-0051">Antiviral defense</keyword>
<dbReference type="EMBL" id="CP000860">
    <property type="protein sequence ID" value="ACA60294.1"/>
    <property type="molecule type" value="Genomic_DNA"/>
</dbReference>
<dbReference type="InterPro" id="IPR005537">
    <property type="entry name" value="RAMP_III_fam"/>
</dbReference>
<dbReference type="CDD" id="cd09726">
    <property type="entry name" value="RAMP_I_III"/>
    <property type="match status" value="1"/>
</dbReference>
<reference evidence="4" key="1">
    <citation type="submission" date="2007-10" db="EMBL/GenBank/DDBJ databases">
        <title>Complete sequence of chromosome of Desulforudis audaxviator MP104C.</title>
        <authorList>
            <person name="Copeland A."/>
            <person name="Lucas S."/>
            <person name="Lapidus A."/>
            <person name="Barry K."/>
            <person name="Glavina del Rio T."/>
            <person name="Dalin E."/>
            <person name="Tice H."/>
            <person name="Bruce D."/>
            <person name="Pitluck S."/>
            <person name="Lowry S.R."/>
            <person name="Larimer F."/>
            <person name="Land M.L."/>
            <person name="Hauser L."/>
            <person name="Kyrpides N."/>
            <person name="Ivanova N.N."/>
            <person name="Richardson P."/>
        </authorList>
    </citation>
    <scope>NUCLEOTIDE SEQUENCE [LARGE SCALE GENOMIC DNA]</scope>
    <source>
        <strain evidence="4">MP104C</strain>
    </source>
</reference>
<sequence>MPFDGPPEKPYAFAPLPESLARDKASGHHSYREDLMTGALECALALLRPVQVASGIVSFVRGERSGEQLAALHASVTRGGRRVYVIPGSSLKGAVRSVAEAVSRSCFSVADKSVDRLLPGSLKRCRQVQALCPACRLFGMTAGRRENYLGSVHMADVPLPSGGRVALVYTPLLWTPAPGRRGLPPRYLQNSRVRGRKFYFHGKTATGPDARIALAAGQTLHTTIYFESLSPALLGVLFTALGQHPRFPFLLKLGAAKPVGLGSVQVQVTAAELRSTPAQRGRLGGAASRREGEALETWIAECCQKAEDENLLNLAGLEQVATILGREGLDSRQLPSDPY</sequence>
<evidence type="ECO:0000259" key="2">
    <source>
        <dbReference type="Pfam" id="PF03787"/>
    </source>
</evidence>
<dbReference type="Proteomes" id="UP000008544">
    <property type="component" value="Chromosome"/>
</dbReference>
<evidence type="ECO:0000313" key="4">
    <source>
        <dbReference type="Proteomes" id="UP000008544"/>
    </source>
</evidence>
<dbReference type="InterPro" id="IPR052216">
    <property type="entry name" value="CRISPR_Csm3_endoribonuclease"/>
</dbReference>
<evidence type="ECO:0000313" key="3">
    <source>
        <dbReference type="EMBL" id="ACA60294.1"/>
    </source>
</evidence>
<protein>
    <submittedName>
        <fullName evidence="3">Putative CRISPR-associated RAMP protein</fullName>
    </submittedName>
</protein>
<dbReference type="GO" id="GO:0051607">
    <property type="term" value="P:defense response to virus"/>
    <property type="evidence" value="ECO:0007669"/>
    <property type="project" value="UniProtKB-KW"/>
</dbReference>
<feature type="domain" description="CRISPR type III-associated protein" evidence="2">
    <location>
        <begin position="78"/>
        <end position="157"/>
    </location>
</feature>
<gene>
    <name evidence="3" type="ordered locus">Daud_1798</name>
</gene>
<dbReference type="OrthoDB" id="5362408at2"/>
<reference evidence="3 4" key="2">
    <citation type="journal article" date="2008" name="Science">
        <title>Environmental genomics reveals a single-species ecosystem deep within Earth.</title>
        <authorList>
            <person name="Chivian D."/>
            <person name="Brodie E.L."/>
            <person name="Alm E.J."/>
            <person name="Culley D.E."/>
            <person name="Dehal P.S."/>
            <person name="Desantis T.Z."/>
            <person name="Gihring T.M."/>
            <person name="Lapidus A."/>
            <person name="Lin L.H."/>
            <person name="Lowry S.R."/>
            <person name="Moser D.P."/>
            <person name="Richardson P.M."/>
            <person name="Southam G."/>
            <person name="Wanger G."/>
            <person name="Pratt L.M."/>
            <person name="Andersen G.L."/>
            <person name="Hazen T.C."/>
            <person name="Brockman F.J."/>
            <person name="Arkin A.P."/>
            <person name="Onstott T.C."/>
        </authorList>
    </citation>
    <scope>NUCLEOTIDE SEQUENCE [LARGE SCALE GENOMIC DNA]</scope>
    <source>
        <strain evidence="3 4">MP104C</strain>
    </source>
</reference>
<proteinExistence type="predicted"/>
<organism evidence="3 4">
    <name type="scientific">Desulforudis audaxviator (strain MP104C)</name>
    <dbReference type="NCBI Taxonomy" id="477974"/>
    <lineage>
        <taxon>Bacteria</taxon>
        <taxon>Bacillati</taxon>
        <taxon>Bacillota</taxon>
        <taxon>Clostridia</taxon>
        <taxon>Thermoanaerobacterales</taxon>
        <taxon>Candidatus Desulforudaceae</taxon>
        <taxon>Candidatus Desulforudis</taxon>
    </lineage>
</organism>
<dbReference type="PANTHER" id="PTHR35579:SF3">
    <property type="entry name" value="CRISPR SYSTEM CMS ENDORIBONUCLEASE CSM3"/>
    <property type="match status" value="1"/>
</dbReference>
<keyword evidence="4" id="KW-1185">Reference proteome</keyword>
<dbReference type="AlphaFoldDB" id="B1I5I6"/>
<name>B1I5I6_DESAP</name>
<dbReference type="KEGG" id="dau:Daud_1798"/>
<dbReference type="Pfam" id="PF03787">
    <property type="entry name" value="RAMPs"/>
    <property type="match status" value="1"/>
</dbReference>